<dbReference type="InterPro" id="IPR011032">
    <property type="entry name" value="GroES-like_sf"/>
</dbReference>
<organism evidence="8 9">
    <name type="scientific">Ectorhizobium quercum</name>
    <dbReference type="NCBI Taxonomy" id="2965071"/>
    <lineage>
        <taxon>Bacteria</taxon>
        <taxon>Pseudomonadati</taxon>
        <taxon>Pseudomonadota</taxon>
        <taxon>Alphaproteobacteria</taxon>
        <taxon>Hyphomicrobiales</taxon>
        <taxon>Rhizobiaceae</taxon>
        <taxon>Ectorhizobium</taxon>
    </lineage>
</organism>
<evidence type="ECO:0000259" key="7">
    <source>
        <dbReference type="SMART" id="SM00829"/>
    </source>
</evidence>
<evidence type="ECO:0000313" key="9">
    <source>
        <dbReference type="Proteomes" id="UP001208771"/>
    </source>
</evidence>
<evidence type="ECO:0000256" key="1">
    <source>
        <dbReference type="ARBA" id="ARBA00001947"/>
    </source>
</evidence>
<comment type="caution">
    <text evidence="8">The sequence shown here is derived from an EMBL/GenBank/DDBJ whole genome shotgun (WGS) entry which is preliminary data.</text>
</comment>
<dbReference type="Proteomes" id="UP001208771">
    <property type="component" value="Unassembled WGS sequence"/>
</dbReference>
<dbReference type="Gene3D" id="3.40.50.720">
    <property type="entry name" value="NAD(P)-binding Rossmann-like Domain"/>
    <property type="match status" value="1"/>
</dbReference>
<evidence type="ECO:0000256" key="2">
    <source>
        <dbReference type="ARBA" id="ARBA00008072"/>
    </source>
</evidence>
<dbReference type="CDD" id="cd08232">
    <property type="entry name" value="idonate-5-DH"/>
    <property type="match status" value="1"/>
</dbReference>
<dbReference type="InterPro" id="IPR036291">
    <property type="entry name" value="NAD(P)-bd_dom_sf"/>
</dbReference>
<sequence length="343" mass="36449">MKAVVIHAAKDLRIEERDVEPPGLGQVEVAIEAGGICGSDLHYYNHGGFGTVRLREPMILGHEVAGRVAALGAGVSHLAVGDRVAVSPSRPCNACDYCLRGEQNHCLNMRFYGSAMPMPHIQGAFRQRLVAEEWQCHRVETGVSIHEAAMAEPFAVTLHAVARAGSLLGKRVLVSGCGPIGALAIIAARAAGAREIVATDVMGAVLEKALAVGADRVIDVAANPEQLAAYSAGKGYFDVQFEASGNERAVRSGLEVLRPRSVLVQLGLGGDVAIPQNMVVAKEIEMKGTFRFHEEFGLAVDLINRGRVDLTPLLTGVFPLEDAVAAFEAAGDRNRSMKVQLAF</sequence>
<evidence type="ECO:0000256" key="5">
    <source>
        <dbReference type="ARBA" id="ARBA00023002"/>
    </source>
</evidence>
<dbReference type="GO" id="GO:0016616">
    <property type="term" value="F:oxidoreductase activity, acting on the CH-OH group of donors, NAD or NADP as acceptor"/>
    <property type="evidence" value="ECO:0007669"/>
    <property type="project" value="UniProtKB-ARBA"/>
</dbReference>
<dbReference type="SUPFAM" id="SSF50129">
    <property type="entry name" value="GroES-like"/>
    <property type="match status" value="1"/>
</dbReference>
<dbReference type="Gene3D" id="3.90.180.10">
    <property type="entry name" value="Medium-chain alcohol dehydrogenases, catalytic domain"/>
    <property type="match status" value="1"/>
</dbReference>
<dbReference type="EMBL" id="JANFPI010000003">
    <property type="protein sequence ID" value="MCX8997282.1"/>
    <property type="molecule type" value="Genomic_DNA"/>
</dbReference>
<dbReference type="PANTHER" id="PTHR43161:SF9">
    <property type="entry name" value="SORBITOL DEHYDROGENASE"/>
    <property type="match status" value="1"/>
</dbReference>
<evidence type="ECO:0000256" key="3">
    <source>
        <dbReference type="ARBA" id="ARBA00022723"/>
    </source>
</evidence>
<dbReference type="AlphaFoldDB" id="A0AAE3SUN8"/>
<proteinExistence type="inferred from homology"/>
<dbReference type="InterPro" id="IPR020843">
    <property type="entry name" value="ER"/>
</dbReference>
<dbReference type="SUPFAM" id="SSF51735">
    <property type="entry name" value="NAD(P)-binding Rossmann-fold domains"/>
    <property type="match status" value="1"/>
</dbReference>
<keyword evidence="3 6" id="KW-0479">Metal-binding</keyword>
<dbReference type="GO" id="GO:0008270">
    <property type="term" value="F:zinc ion binding"/>
    <property type="evidence" value="ECO:0007669"/>
    <property type="project" value="InterPro"/>
</dbReference>
<keyword evidence="4 6" id="KW-0862">Zinc</keyword>
<evidence type="ECO:0000256" key="6">
    <source>
        <dbReference type="RuleBase" id="RU361277"/>
    </source>
</evidence>
<dbReference type="RefSeq" id="WP_306411075.1">
    <property type="nucleotide sequence ID" value="NZ_JANFPI010000003.1"/>
</dbReference>
<accession>A0AAE3SUN8</accession>
<comment type="cofactor">
    <cofactor evidence="1 6">
        <name>Zn(2+)</name>
        <dbReference type="ChEBI" id="CHEBI:29105"/>
    </cofactor>
</comment>
<evidence type="ECO:0000313" key="8">
    <source>
        <dbReference type="EMBL" id="MCX8997282.1"/>
    </source>
</evidence>
<dbReference type="SMART" id="SM00829">
    <property type="entry name" value="PKS_ER"/>
    <property type="match status" value="1"/>
</dbReference>
<reference evidence="8" key="1">
    <citation type="submission" date="2022-07" db="EMBL/GenBank/DDBJ databases">
        <title>Ectorhizobium quercum gen.nov., sp. nov.</title>
        <authorList>
            <person name="Ma T."/>
            <person name="Li Y."/>
        </authorList>
    </citation>
    <scope>NUCLEOTIDE SEQUENCE</scope>
    <source>
        <strain evidence="8">BDR2-2</strain>
    </source>
</reference>
<keyword evidence="9" id="KW-1185">Reference proteome</keyword>
<name>A0AAE3SUN8_9HYPH</name>
<comment type="similarity">
    <text evidence="2 6">Belongs to the zinc-containing alcohol dehydrogenase family.</text>
</comment>
<protein>
    <submittedName>
        <fullName evidence="8">L-idonate 5-dehydrogenase</fullName>
    </submittedName>
</protein>
<feature type="domain" description="Enoyl reductase (ER)" evidence="7">
    <location>
        <begin position="7"/>
        <end position="341"/>
    </location>
</feature>
<dbReference type="InterPro" id="IPR013154">
    <property type="entry name" value="ADH-like_N"/>
</dbReference>
<dbReference type="Pfam" id="PF08240">
    <property type="entry name" value="ADH_N"/>
    <property type="match status" value="1"/>
</dbReference>
<dbReference type="PROSITE" id="PS00059">
    <property type="entry name" value="ADH_ZINC"/>
    <property type="match status" value="1"/>
</dbReference>
<keyword evidence="5" id="KW-0560">Oxidoreductase</keyword>
<dbReference type="PANTHER" id="PTHR43161">
    <property type="entry name" value="SORBITOL DEHYDROGENASE"/>
    <property type="match status" value="1"/>
</dbReference>
<dbReference type="InterPro" id="IPR013149">
    <property type="entry name" value="ADH-like_C"/>
</dbReference>
<evidence type="ECO:0000256" key="4">
    <source>
        <dbReference type="ARBA" id="ARBA00022833"/>
    </source>
</evidence>
<dbReference type="Pfam" id="PF00107">
    <property type="entry name" value="ADH_zinc_N"/>
    <property type="match status" value="1"/>
</dbReference>
<gene>
    <name evidence="8" type="ORF">NOF55_09210</name>
</gene>
<dbReference type="InterPro" id="IPR002328">
    <property type="entry name" value="ADH_Zn_CS"/>
</dbReference>